<feature type="domain" description="VOC" evidence="1">
    <location>
        <begin position="1"/>
        <end position="67"/>
    </location>
</feature>
<dbReference type="InterPro" id="IPR029068">
    <property type="entry name" value="Glyas_Bleomycin-R_OHBP_Dase"/>
</dbReference>
<evidence type="ECO:0000313" key="2">
    <source>
        <dbReference type="EMBL" id="KAG6468611.1"/>
    </source>
</evidence>
<sequence length="128" mass="13985">MKGSASAAVGVASGLGGRRQSKVAKIVDLLKAKGGKVTRESGPVKGGKSLIAFIEDSYGYKFELIERGPTPEPLCQVMLRVGDLERSIEFYEKYTIAIIGYGPEDKNDVLELTYNCGIKEYEQRNSYA</sequence>
<dbReference type="SUPFAM" id="SSF54593">
    <property type="entry name" value="Glyoxalase/Bleomycin resistance protein/Dihydroxybiphenyl dioxygenase"/>
    <property type="match status" value="1"/>
</dbReference>
<keyword evidence="3" id="KW-1185">Reference proteome</keyword>
<dbReference type="GO" id="GO:0004462">
    <property type="term" value="F:lactoylglutathione lyase activity"/>
    <property type="evidence" value="ECO:0007669"/>
    <property type="project" value="TreeGrafter"/>
</dbReference>
<name>A0A8J5BZX4_ZINOF</name>
<dbReference type="AlphaFoldDB" id="A0A8J5BZX4"/>
<dbReference type="Gene3D" id="3.10.180.10">
    <property type="entry name" value="2,3-Dihydroxybiphenyl 1,2-Dioxygenase, domain 1"/>
    <property type="match status" value="2"/>
</dbReference>
<dbReference type="GO" id="GO:0019243">
    <property type="term" value="P:methylglyoxal catabolic process to D-lactate via S-lactoyl-glutathione"/>
    <property type="evidence" value="ECO:0007669"/>
    <property type="project" value="TreeGrafter"/>
</dbReference>
<comment type="caution">
    <text evidence="2">The sequence shown here is derived from an EMBL/GenBank/DDBJ whole genome shotgun (WGS) entry which is preliminary data.</text>
</comment>
<evidence type="ECO:0000259" key="1">
    <source>
        <dbReference type="PROSITE" id="PS51819"/>
    </source>
</evidence>
<dbReference type="PROSITE" id="PS51819">
    <property type="entry name" value="VOC"/>
    <property type="match status" value="1"/>
</dbReference>
<dbReference type="PANTHER" id="PTHR46036:SF5">
    <property type="entry name" value="LACTOYLGLUTATHIONE LYASE"/>
    <property type="match status" value="1"/>
</dbReference>
<proteinExistence type="predicted"/>
<protein>
    <recommendedName>
        <fullName evidence="1">VOC domain-containing protein</fullName>
    </recommendedName>
</protein>
<dbReference type="PANTHER" id="PTHR46036">
    <property type="entry name" value="LACTOYLGLUTATHIONE LYASE"/>
    <property type="match status" value="1"/>
</dbReference>
<organism evidence="2 3">
    <name type="scientific">Zingiber officinale</name>
    <name type="common">Ginger</name>
    <name type="synonym">Amomum zingiber</name>
    <dbReference type="NCBI Taxonomy" id="94328"/>
    <lineage>
        <taxon>Eukaryota</taxon>
        <taxon>Viridiplantae</taxon>
        <taxon>Streptophyta</taxon>
        <taxon>Embryophyta</taxon>
        <taxon>Tracheophyta</taxon>
        <taxon>Spermatophyta</taxon>
        <taxon>Magnoliopsida</taxon>
        <taxon>Liliopsida</taxon>
        <taxon>Zingiberales</taxon>
        <taxon>Zingiberaceae</taxon>
        <taxon>Zingiber</taxon>
    </lineage>
</organism>
<dbReference type="GO" id="GO:0005737">
    <property type="term" value="C:cytoplasm"/>
    <property type="evidence" value="ECO:0007669"/>
    <property type="project" value="TreeGrafter"/>
</dbReference>
<evidence type="ECO:0000313" key="3">
    <source>
        <dbReference type="Proteomes" id="UP000734854"/>
    </source>
</evidence>
<dbReference type="EMBL" id="JACMSC010000022">
    <property type="protein sequence ID" value="KAG6468611.1"/>
    <property type="molecule type" value="Genomic_DNA"/>
</dbReference>
<reference evidence="2 3" key="1">
    <citation type="submission" date="2020-08" db="EMBL/GenBank/DDBJ databases">
        <title>Plant Genome Project.</title>
        <authorList>
            <person name="Zhang R.-G."/>
        </authorList>
    </citation>
    <scope>NUCLEOTIDE SEQUENCE [LARGE SCALE GENOMIC DNA]</scope>
    <source>
        <tissue evidence="2">Rhizome</tissue>
    </source>
</reference>
<accession>A0A8J5BZX4</accession>
<gene>
    <name evidence="2" type="ORF">ZIOFF_073300</name>
</gene>
<dbReference type="Proteomes" id="UP000734854">
    <property type="component" value="Unassembled WGS sequence"/>
</dbReference>
<dbReference type="InterPro" id="IPR037523">
    <property type="entry name" value="VOC_core"/>
</dbReference>